<dbReference type="Pfam" id="PF12146">
    <property type="entry name" value="Hydrolase_4"/>
    <property type="match status" value="1"/>
</dbReference>
<protein>
    <recommendedName>
        <fullName evidence="1">Serine aminopeptidase S33 domain-containing protein</fullName>
    </recommendedName>
</protein>
<dbReference type="RefSeq" id="WP_128416119.1">
    <property type="nucleotide sequence ID" value="NZ_MDEJ01000016.1"/>
</dbReference>
<accession>A0A2S7EYN8</accession>
<sequence length="290" mass="31485">MSVHSSTLAASAADGHRWQVIRCAPAKPIATLLWLPALGVAARHYQPFAHALASAGIAVYLHEWRGNGSSTLRPSRQHDWGYRALLADDIPASQALLEMHDPQLPRVLGGHSLGGQLACCHAALQPSQVAQLWLVASGSPYWRNFPVPIRYGLPFAYRLLPWLARVQGVLHGRALGFGGTEARSLIADWARVGRSNRYRAAATTWDLEHALGQLTIPISAVSFSHDHFGPVGALRALLEKMPQAHAESRQLEDAQLGARSDHFAWMKAPAAVAATLRRSLVGEAPARRTS</sequence>
<dbReference type="PIRSF" id="PIRSF037442">
    <property type="entry name" value="UCP037442_abhydr"/>
    <property type="match status" value="1"/>
</dbReference>
<dbReference type="Proteomes" id="UP000239939">
    <property type="component" value="Unassembled WGS sequence"/>
</dbReference>
<name>A0A2S7EYN8_9XANT</name>
<dbReference type="EMBL" id="MDEJ01000016">
    <property type="protein sequence ID" value="PPU98273.1"/>
    <property type="molecule type" value="Genomic_DNA"/>
</dbReference>
<dbReference type="InterPro" id="IPR017208">
    <property type="entry name" value="UCP037442_abhydr"/>
</dbReference>
<dbReference type="InterPro" id="IPR029058">
    <property type="entry name" value="AB_hydrolase_fold"/>
</dbReference>
<proteinExistence type="predicted"/>
<dbReference type="AlphaFoldDB" id="A0A2S7EYN8"/>
<reference evidence="3" key="1">
    <citation type="submission" date="2016-08" db="EMBL/GenBank/DDBJ databases">
        <authorList>
            <person name="Merda D."/>
            <person name="Briand M."/>
            <person name="Taghouti G."/>
            <person name="Carrere S."/>
            <person name="Gouzy J."/>
            <person name="Portier P."/>
            <person name="Jacques M.-A."/>
            <person name="Fischer-Le Saux M."/>
        </authorList>
    </citation>
    <scope>NUCLEOTIDE SEQUENCE [LARGE SCALE GENOMIC DNA]</scope>
    <source>
        <strain evidence="3">CFBP1817</strain>
    </source>
</reference>
<organism evidence="2 3">
    <name type="scientific">Xanthomonas populi</name>
    <dbReference type="NCBI Taxonomy" id="53414"/>
    <lineage>
        <taxon>Bacteria</taxon>
        <taxon>Pseudomonadati</taxon>
        <taxon>Pseudomonadota</taxon>
        <taxon>Gammaproteobacteria</taxon>
        <taxon>Lysobacterales</taxon>
        <taxon>Lysobacteraceae</taxon>
        <taxon>Xanthomonas</taxon>
    </lineage>
</organism>
<evidence type="ECO:0000313" key="2">
    <source>
        <dbReference type="EMBL" id="PPU98273.1"/>
    </source>
</evidence>
<dbReference type="Gene3D" id="3.40.50.1820">
    <property type="entry name" value="alpha/beta hydrolase"/>
    <property type="match status" value="1"/>
</dbReference>
<gene>
    <name evidence="2" type="ORF">XpopCFBP1817_04135</name>
</gene>
<dbReference type="SUPFAM" id="SSF53474">
    <property type="entry name" value="alpha/beta-Hydrolases"/>
    <property type="match status" value="1"/>
</dbReference>
<comment type="caution">
    <text evidence="2">The sequence shown here is derived from an EMBL/GenBank/DDBJ whole genome shotgun (WGS) entry which is preliminary data.</text>
</comment>
<evidence type="ECO:0000313" key="3">
    <source>
        <dbReference type="Proteomes" id="UP000239939"/>
    </source>
</evidence>
<dbReference type="InterPro" id="IPR022742">
    <property type="entry name" value="Hydrolase_4"/>
</dbReference>
<keyword evidence="3" id="KW-1185">Reference proteome</keyword>
<evidence type="ECO:0000259" key="1">
    <source>
        <dbReference type="Pfam" id="PF12146"/>
    </source>
</evidence>
<dbReference type="OrthoDB" id="9785076at2"/>
<feature type="domain" description="Serine aminopeptidase S33" evidence="1">
    <location>
        <begin position="27"/>
        <end position="176"/>
    </location>
</feature>